<feature type="transmembrane region" description="Helical" evidence="7">
    <location>
        <begin position="134"/>
        <end position="156"/>
    </location>
</feature>
<dbReference type="STRING" id="890420.SAMN05216226_11529"/>
<evidence type="ECO:0000256" key="4">
    <source>
        <dbReference type="ARBA" id="ARBA00022692"/>
    </source>
</evidence>
<keyword evidence="2 7" id="KW-0813">Transport</keyword>
<evidence type="ECO:0000313" key="9">
    <source>
        <dbReference type="EMBL" id="SDK03411.1"/>
    </source>
</evidence>
<keyword evidence="4 7" id="KW-0812">Transmembrane</keyword>
<comment type="similarity">
    <text evidence="7">Belongs to the binding-protein-dependent transport system permease family.</text>
</comment>
<dbReference type="Pfam" id="PF00528">
    <property type="entry name" value="BPD_transp_1"/>
    <property type="match status" value="1"/>
</dbReference>
<evidence type="ECO:0000259" key="8">
    <source>
        <dbReference type="PROSITE" id="PS50928"/>
    </source>
</evidence>
<dbReference type="GO" id="GO:0055085">
    <property type="term" value="P:transmembrane transport"/>
    <property type="evidence" value="ECO:0007669"/>
    <property type="project" value="InterPro"/>
</dbReference>
<keyword evidence="10" id="KW-1185">Reference proteome</keyword>
<dbReference type="CDD" id="cd06261">
    <property type="entry name" value="TM_PBP2"/>
    <property type="match status" value="1"/>
</dbReference>
<dbReference type="EMBL" id="FNFC01000015">
    <property type="protein sequence ID" value="SDK03411.1"/>
    <property type="molecule type" value="Genomic_DNA"/>
</dbReference>
<reference evidence="9 10" key="1">
    <citation type="submission" date="2016-10" db="EMBL/GenBank/DDBJ databases">
        <authorList>
            <person name="de Groot N.N."/>
        </authorList>
    </citation>
    <scope>NUCLEOTIDE SEQUENCE [LARGE SCALE GENOMIC DNA]</scope>
    <source>
        <strain evidence="9 10">IBRC-M10015</strain>
    </source>
</reference>
<feature type="transmembrane region" description="Helical" evidence="7">
    <location>
        <begin position="387"/>
        <end position="411"/>
    </location>
</feature>
<organism evidence="9 10">
    <name type="scientific">Halovenus aranensis</name>
    <dbReference type="NCBI Taxonomy" id="890420"/>
    <lineage>
        <taxon>Archaea</taxon>
        <taxon>Methanobacteriati</taxon>
        <taxon>Methanobacteriota</taxon>
        <taxon>Stenosarchaea group</taxon>
        <taxon>Halobacteria</taxon>
        <taxon>Halobacteriales</taxon>
        <taxon>Haloarculaceae</taxon>
        <taxon>Halovenus</taxon>
    </lineage>
</organism>
<evidence type="ECO:0000256" key="3">
    <source>
        <dbReference type="ARBA" id="ARBA00022475"/>
    </source>
</evidence>
<comment type="subcellular location">
    <subcellularLocation>
        <location evidence="1 7">Cell membrane</location>
        <topology evidence="1 7">Multi-pass membrane protein</topology>
    </subcellularLocation>
</comment>
<name>A0A1G8YKX1_9EURY</name>
<evidence type="ECO:0000256" key="7">
    <source>
        <dbReference type="RuleBase" id="RU363032"/>
    </source>
</evidence>
<feature type="transmembrane region" description="Helical" evidence="7">
    <location>
        <begin position="434"/>
        <end position="456"/>
    </location>
</feature>
<dbReference type="PROSITE" id="PS50928">
    <property type="entry name" value="ABC_TM1"/>
    <property type="match status" value="1"/>
</dbReference>
<feature type="domain" description="ABC transmembrane type-1" evidence="8">
    <location>
        <begin position="267"/>
        <end position="456"/>
    </location>
</feature>
<keyword evidence="5 7" id="KW-1133">Transmembrane helix</keyword>
<evidence type="ECO:0000313" key="10">
    <source>
        <dbReference type="Proteomes" id="UP000198856"/>
    </source>
</evidence>
<feature type="transmembrane region" description="Helical" evidence="7">
    <location>
        <begin position="106"/>
        <end position="122"/>
    </location>
</feature>
<evidence type="ECO:0000256" key="6">
    <source>
        <dbReference type="ARBA" id="ARBA00023136"/>
    </source>
</evidence>
<dbReference type="PANTHER" id="PTHR43386">
    <property type="entry name" value="OLIGOPEPTIDE TRANSPORT SYSTEM PERMEASE PROTEIN APPC"/>
    <property type="match status" value="1"/>
</dbReference>
<feature type="transmembrane region" description="Helical" evidence="7">
    <location>
        <begin position="176"/>
        <end position="197"/>
    </location>
</feature>
<accession>A0A1G8YKX1</accession>
<feature type="transmembrane region" description="Helical" evidence="7">
    <location>
        <begin position="331"/>
        <end position="349"/>
    </location>
</feature>
<keyword evidence="3" id="KW-1003">Cell membrane</keyword>
<dbReference type="Gene3D" id="1.10.3720.10">
    <property type="entry name" value="MetI-like"/>
    <property type="match status" value="1"/>
</dbReference>
<feature type="transmembrane region" description="Helical" evidence="7">
    <location>
        <begin position="306"/>
        <end position="325"/>
    </location>
</feature>
<proteinExistence type="inferred from homology"/>
<dbReference type="InterPro" id="IPR050366">
    <property type="entry name" value="BP-dependent_transpt_permease"/>
</dbReference>
<dbReference type="SUPFAM" id="SSF161098">
    <property type="entry name" value="MetI-like"/>
    <property type="match status" value="1"/>
</dbReference>
<protein>
    <submittedName>
        <fullName evidence="9">Peptide/nickel transport system permease protein</fullName>
    </submittedName>
</protein>
<dbReference type="InterPro" id="IPR000515">
    <property type="entry name" value="MetI-like"/>
</dbReference>
<sequence>MNVAEVQPQKQKIQYIISSGCRHSGDIGQLEYTMFIYHSPQSVYRIPRYTVRIRTVTGHLGVRTDETVPLQSMTEPSSDTPDVAEFERIDWDDHGGWRRWISAERVVLLVGLLAVADLFNYHRRSGDLILIMEWTVGWVDWLLLVSLVVILSYMVVPLTKRPQRVRRLLGHLRGRWATVLGLVILAGLVALGGWATLRDWVPLNTLVNGDSFDTLQPPVGATVDTLSSGDCVGPTSSDGTVCHGSWEYPLGTNNQAYRMTDLLMMGTRPLVYIVLITLGLVMPLATVVGIVAGYRGGLVDDVLMGYVDIQLTMPALAVYLFVYMFLLNTKIMFIVAFGFLSWGGIARIVRSETLQRREEGYVLSARAIGASDGYILRRHIFPNVTNSVVPATFHLISIIILTEAGLGFLGFKPFDRSWGQTIGQGLHRTPPLDAWWVAALPAAALAVTVVSCKLVGDGFRDILDPRGKA</sequence>
<evidence type="ECO:0000256" key="5">
    <source>
        <dbReference type="ARBA" id="ARBA00022989"/>
    </source>
</evidence>
<dbReference type="Proteomes" id="UP000198856">
    <property type="component" value="Unassembled WGS sequence"/>
</dbReference>
<evidence type="ECO:0000256" key="1">
    <source>
        <dbReference type="ARBA" id="ARBA00004651"/>
    </source>
</evidence>
<dbReference type="AlphaFoldDB" id="A0A1G8YKX1"/>
<evidence type="ECO:0000256" key="2">
    <source>
        <dbReference type="ARBA" id="ARBA00022448"/>
    </source>
</evidence>
<keyword evidence="6 7" id="KW-0472">Membrane</keyword>
<dbReference type="GO" id="GO:0005886">
    <property type="term" value="C:plasma membrane"/>
    <property type="evidence" value="ECO:0007669"/>
    <property type="project" value="UniProtKB-SubCell"/>
</dbReference>
<dbReference type="PANTHER" id="PTHR43386:SF1">
    <property type="entry name" value="D,D-DIPEPTIDE TRANSPORT SYSTEM PERMEASE PROTEIN DDPC-RELATED"/>
    <property type="match status" value="1"/>
</dbReference>
<gene>
    <name evidence="9" type="ORF">SAMN05216226_11529</name>
</gene>
<dbReference type="InterPro" id="IPR035906">
    <property type="entry name" value="MetI-like_sf"/>
</dbReference>
<feature type="transmembrane region" description="Helical" evidence="7">
    <location>
        <begin position="270"/>
        <end position="294"/>
    </location>
</feature>